<name>A0A6L7GEV0_9SPHN</name>
<keyword evidence="4" id="KW-1185">Reference proteome</keyword>
<feature type="region of interest" description="Disordered" evidence="1">
    <location>
        <begin position="1"/>
        <end position="21"/>
    </location>
</feature>
<proteinExistence type="predicted"/>
<accession>A0A6L7GEV0</accession>
<feature type="compositionally biased region" description="Polar residues" evidence="1">
    <location>
        <begin position="9"/>
        <end position="19"/>
    </location>
</feature>
<dbReference type="OrthoDB" id="7426580at2"/>
<dbReference type="Gene3D" id="1.20.120.20">
    <property type="entry name" value="Apolipoprotein"/>
    <property type="match status" value="1"/>
</dbReference>
<evidence type="ECO:0000256" key="1">
    <source>
        <dbReference type="SAM" id="MobiDB-lite"/>
    </source>
</evidence>
<evidence type="ECO:0000313" key="3">
    <source>
        <dbReference type="EMBL" id="MXP14015.1"/>
    </source>
</evidence>
<protein>
    <recommendedName>
        <fullName evidence="5">DUF883 domain-containing protein</fullName>
    </recommendedName>
</protein>
<evidence type="ECO:0008006" key="5">
    <source>
        <dbReference type="Google" id="ProtNLM"/>
    </source>
</evidence>
<keyword evidence="2" id="KW-1133">Transmembrane helix</keyword>
<gene>
    <name evidence="3" type="ORF">GRI44_04540</name>
</gene>
<evidence type="ECO:0000313" key="4">
    <source>
        <dbReference type="Proteomes" id="UP000473531"/>
    </source>
</evidence>
<organism evidence="3 4">
    <name type="scientific">Allopontixanthobacter confluentis</name>
    <dbReference type="NCBI Taxonomy" id="1849021"/>
    <lineage>
        <taxon>Bacteria</taxon>
        <taxon>Pseudomonadati</taxon>
        <taxon>Pseudomonadota</taxon>
        <taxon>Alphaproteobacteria</taxon>
        <taxon>Sphingomonadales</taxon>
        <taxon>Erythrobacteraceae</taxon>
        <taxon>Allopontixanthobacter</taxon>
    </lineage>
</organism>
<keyword evidence="2" id="KW-0812">Transmembrane</keyword>
<keyword evidence="2" id="KW-0472">Membrane</keyword>
<sequence>MAPEVSLEPTGTPTSNTAEAKTRFNAALDEAKAGAAALKAEATTRATAYKAQAKGKSHDLMGDAKAYGADAKIKAADLAGEAKVKAGDLAVEGKAKASDAISGLGKMVADNAGLIDDKLGAKYGDYARSASRSLQDTAAKLDAKTVDELSEDARAMVRKSPAAAVGIAAVIGFMFARLFSGSKD</sequence>
<feature type="transmembrane region" description="Helical" evidence="2">
    <location>
        <begin position="162"/>
        <end position="180"/>
    </location>
</feature>
<dbReference type="EMBL" id="WTYU01000001">
    <property type="protein sequence ID" value="MXP14015.1"/>
    <property type="molecule type" value="Genomic_DNA"/>
</dbReference>
<evidence type="ECO:0000256" key="2">
    <source>
        <dbReference type="SAM" id="Phobius"/>
    </source>
</evidence>
<dbReference type="AlphaFoldDB" id="A0A6L7GEV0"/>
<dbReference type="Proteomes" id="UP000473531">
    <property type="component" value="Unassembled WGS sequence"/>
</dbReference>
<comment type="caution">
    <text evidence="3">The sequence shown here is derived from an EMBL/GenBank/DDBJ whole genome shotgun (WGS) entry which is preliminary data.</text>
</comment>
<reference evidence="3 4" key="1">
    <citation type="submission" date="2019-12" db="EMBL/GenBank/DDBJ databases">
        <title>Genomic-based taxomic classification of the family Erythrobacteraceae.</title>
        <authorList>
            <person name="Xu L."/>
        </authorList>
    </citation>
    <scope>NUCLEOTIDE SEQUENCE [LARGE SCALE GENOMIC DNA]</scope>
    <source>
        <strain evidence="3 4">KCTC 52259</strain>
    </source>
</reference>